<name>A0A6Q8PGF9_HUMAN</name>
<dbReference type="ExpressionAtlas" id="A0A6Q8PGF9">
    <property type="expression patterns" value="baseline and differential"/>
</dbReference>
<dbReference type="EMBL" id="AL772400">
    <property type="status" value="NOT_ANNOTATED_CDS"/>
    <property type="molecule type" value="Genomic_DNA"/>
</dbReference>
<dbReference type="MassIVE" id="A0A6Q8PGF9"/>
<reference evidence="4 5" key="1">
    <citation type="journal article" date="2001" name="Nature">
        <title>Initial sequencing and analysis of the human genome.</title>
        <authorList>
            <consortium name="International Human Genome Sequencing Consortium"/>
            <person name="Lander E.S."/>
            <person name="Linton L.M."/>
            <person name="Birren B."/>
            <person name="Nusbaum C."/>
            <person name="Zody M.C."/>
            <person name="Baldwin J."/>
            <person name="Devon K."/>
            <person name="Dewar K."/>
            <person name="Doyle M."/>
            <person name="FitzHugh W."/>
            <person name="Funke R."/>
            <person name="Gage D."/>
            <person name="Harris K."/>
            <person name="Heaford A."/>
            <person name="Howland J."/>
            <person name="Kann L."/>
            <person name="Lehoczky J."/>
            <person name="LeVine R."/>
            <person name="McEwan P."/>
            <person name="McKernan K."/>
            <person name="Meldrim J."/>
            <person name="Mesirov J.P."/>
            <person name="Miranda C."/>
            <person name="Morris W."/>
            <person name="Naylor J."/>
            <person name="Raymond C."/>
            <person name="Rosetti M."/>
            <person name="Santos R."/>
            <person name="Sheridan A."/>
            <person name="Sougnez C."/>
            <person name="Stange-Thomann N."/>
            <person name="Stojanovic N."/>
            <person name="Subramanian A."/>
            <person name="Wyman D."/>
            <person name="Rogers J."/>
            <person name="Sulston J."/>
            <person name="Ainscough R."/>
            <person name="Beck S."/>
            <person name="Bentley D."/>
            <person name="Burton J."/>
            <person name="Clee C."/>
            <person name="Carter N."/>
            <person name="Coulson A."/>
            <person name="Deadman R."/>
            <person name="Deloukas P."/>
            <person name="Dunham A."/>
            <person name="Dunham I."/>
            <person name="Durbin R."/>
            <person name="French L."/>
            <person name="Grafham D."/>
            <person name="Gregory S."/>
            <person name="Hubbard T."/>
            <person name="Humphray S."/>
            <person name="Hunt A."/>
            <person name="Jones M."/>
            <person name="Lloyd C."/>
            <person name="McMurray A."/>
            <person name="Matthews L."/>
            <person name="Mercer S."/>
            <person name="Milne S."/>
            <person name="Mullikin J.C."/>
            <person name="Mungall A."/>
            <person name="Plumb R."/>
            <person name="Ross M."/>
            <person name="Shownkeen R."/>
            <person name="Sims S."/>
            <person name="Waterston R.H."/>
            <person name="Wilson R.K."/>
            <person name="Hillier L.W."/>
            <person name="McPherson J.D."/>
            <person name="Marra M.A."/>
            <person name="Mardis E.R."/>
            <person name="Fulton L.A."/>
            <person name="Chinwalla A.T."/>
            <person name="Pepin K.H."/>
            <person name="Gish W.R."/>
            <person name="Chissoe S.L."/>
            <person name="Wendl M.C."/>
            <person name="Delehaunty K.D."/>
            <person name="Miner T.L."/>
            <person name="Delehaunty A."/>
            <person name="Kramer J.B."/>
            <person name="Cook L.L."/>
            <person name="Fulton R.S."/>
            <person name="Johnson D.L."/>
            <person name="Minx P.J."/>
            <person name="Clifton S.W."/>
            <person name="Hawkins T."/>
            <person name="Branscomb E."/>
            <person name="Predki P."/>
            <person name="Richardson P."/>
            <person name="Wenning S."/>
            <person name="Slezak T."/>
            <person name="Doggett N."/>
            <person name="Cheng J.F."/>
            <person name="Olsen A."/>
            <person name="Lucas S."/>
            <person name="Elkin C."/>
            <person name="Uberbacher E."/>
            <person name="Frazier M."/>
            <person name="Gibbs R.A."/>
            <person name="Muzny D.M."/>
            <person name="Scherer S.E."/>
            <person name="Bouck J.B."/>
            <person name="Sodergren E.J."/>
            <person name="Worley K.C."/>
            <person name="Rives C.M."/>
            <person name="Gorrell J.H."/>
            <person name="Metzker M.L."/>
            <person name="Naylor S.L."/>
            <person name="Kucherlapati R.S."/>
            <person name="Nelson D.L."/>
            <person name="Weinstock G.M."/>
            <person name="Sakaki Y."/>
            <person name="Fujiyama A."/>
            <person name="Hattori M."/>
            <person name="Yada T."/>
            <person name="Toyoda A."/>
            <person name="Itoh T."/>
            <person name="Kawagoe C."/>
            <person name="Watanabe H."/>
            <person name="Totoki Y."/>
            <person name="Taylor T."/>
            <person name="Weissenbach J."/>
            <person name="Heilig R."/>
            <person name="Saurin W."/>
            <person name="Artiguenave F."/>
            <person name="Brottier P."/>
            <person name="Bruls T."/>
            <person name="Pelletier E."/>
            <person name="Robert C."/>
            <person name="Wincker P."/>
            <person name="Smith D.R."/>
            <person name="Doucette-Stamm L."/>
            <person name="Rubenfield M."/>
            <person name="Weinstock K."/>
            <person name="Lee H.M."/>
            <person name="Dubois J."/>
            <person name="Rosenthal A."/>
            <person name="Platzer M."/>
            <person name="Nyakatura G."/>
            <person name="Taudien S."/>
            <person name="Rump A."/>
            <person name="Yang H."/>
            <person name="Yu J."/>
            <person name="Wang J."/>
            <person name="Huang G."/>
            <person name="Gu J."/>
            <person name="Hood L."/>
            <person name="Rowen L."/>
            <person name="Madan A."/>
            <person name="Qin S."/>
            <person name="Davis R.W."/>
            <person name="Federspiel N.A."/>
            <person name="Abola A.P."/>
            <person name="Proctor M.J."/>
            <person name="Myers R.M."/>
            <person name="Schmutz J."/>
            <person name="Dickson M."/>
            <person name="Grimwood J."/>
            <person name="Cox D.R."/>
            <person name="Olson M.V."/>
            <person name="Kaul R."/>
            <person name="Raymond C."/>
            <person name="Shimizu N."/>
            <person name="Kawasaki K."/>
            <person name="Minoshima S."/>
            <person name="Evans G.A."/>
            <person name="Athanasiou M."/>
            <person name="Schultz R."/>
            <person name="Roe B.A."/>
            <person name="Chen F."/>
            <person name="Pan H."/>
            <person name="Ramser J."/>
            <person name="Lehrach H."/>
            <person name="Reinhardt R."/>
            <person name="McCombie W.R."/>
            <person name="de la Bastide M."/>
            <person name="Dedhia N."/>
            <person name="Blocker H."/>
            <person name="Hornischer K."/>
            <person name="Nordsiek G."/>
            <person name="Agarwala R."/>
            <person name="Aravind L."/>
            <person name="Bailey J.A."/>
            <person name="Bateman A."/>
            <person name="Batzoglou S."/>
            <person name="Birney E."/>
            <person name="Bork P."/>
            <person name="Brown D.G."/>
            <person name="Burge C.B."/>
            <person name="Cerutti L."/>
            <person name="Chen H.C."/>
            <person name="Church D."/>
            <person name="Clamp M."/>
            <person name="Copley R.R."/>
            <person name="Doerks T."/>
            <person name="Eddy S.R."/>
            <person name="Eichler E.E."/>
            <person name="Furey T.S."/>
            <person name="Galagan J."/>
            <person name="Gilbert J.G."/>
            <person name="Harmon C."/>
            <person name="Hayashizaki Y."/>
            <person name="Haussler D."/>
            <person name="Hermjakob H."/>
            <person name="Hokamp K."/>
            <person name="Jang W."/>
            <person name="Johnson L.S."/>
            <person name="Jones T.A."/>
            <person name="Kasif S."/>
            <person name="Kaspryzk A."/>
            <person name="Kennedy S."/>
            <person name="Kent W.J."/>
            <person name="Kitts P."/>
            <person name="Koonin E.V."/>
            <person name="Korf I."/>
            <person name="Kulp D."/>
            <person name="Lancet D."/>
            <person name="Lowe T.M."/>
            <person name="McLysaght A."/>
            <person name="Mikkelsen T."/>
            <person name="Moran J.V."/>
            <person name="Mulder N."/>
            <person name="Pollara V.J."/>
            <person name="Ponting C.P."/>
            <person name="Schuler G."/>
            <person name="Schultz J."/>
            <person name="Slater G."/>
            <person name="Smit A.F."/>
            <person name="Stupka E."/>
            <person name="Szustakowski J."/>
            <person name="Thierry-Mieg D."/>
            <person name="Thierry-Mieg J."/>
            <person name="Wagner L."/>
            <person name="Wallis J."/>
            <person name="Wheeler R."/>
            <person name="Williams A."/>
            <person name="Wolf Y.I."/>
            <person name="Wolfe K.H."/>
            <person name="Yang S.P."/>
            <person name="Yeh R.F."/>
            <person name="Collins F."/>
            <person name="Guyer M.S."/>
            <person name="Peterson J."/>
            <person name="Felsenfeld A."/>
            <person name="Wetterstrand K.A."/>
            <person name="Patrinos A."/>
            <person name="Morgan M.J."/>
            <person name="de Jong P."/>
            <person name="Catanese J.J."/>
            <person name="Osoegawa K."/>
            <person name="Shizuya H."/>
            <person name="Choi S."/>
            <person name="Chen Y.J."/>
        </authorList>
    </citation>
    <scope>NUCLEOTIDE SEQUENCE [LARGE SCALE GENOMIC DNA]</scope>
</reference>
<dbReference type="Proteomes" id="UP000005640">
    <property type="component" value="Chromosome X"/>
</dbReference>
<dbReference type="InterPro" id="IPR005946">
    <property type="entry name" value="Rib-P_diPkinase"/>
</dbReference>
<evidence type="ECO:0000259" key="3">
    <source>
        <dbReference type="Pfam" id="PF13793"/>
    </source>
</evidence>
<sequence>MPNIKIFSGSSHQDLSQKIADRLGLELGKVVTKKFSNQETWYCQPF</sequence>
<dbReference type="GO" id="GO:0000287">
    <property type="term" value="F:magnesium ion binding"/>
    <property type="evidence" value="ECO:0007669"/>
    <property type="project" value="InterPro"/>
</dbReference>
<keyword evidence="2" id="KW-0545">Nucleotide biosynthesis</keyword>
<dbReference type="Gene3D" id="3.40.50.2020">
    <property type="match status" value="1"/>
</dbReference>
<dbReference type="SMR" id="A0A6Q8PGF9"/>
<dbReference type="Bgee" id="ENSG00000147224">
    <property type="expression patterns" value="Expressed in islet of Langerhans and 207 other cell types or tissues"/>
</dbReference>
<dbReference type="GO" id="GO:0009165">
    <property type="term" value="P:nucleotide biosynthetic process"/>
    <property type="evidence" value="ECO:0007669"/>
    <property type="project" value="UniProtKB-KW"/>
</dbReference>
<dbReference type="HGNC" id="HGNC:9462">
    <property type="gene designation" value="PRPS1"/>
</dbReference>
<dbReference type="PANTHER" id="PTHR10210">
    <property type="entry name" value="RIBOSE-PHOSPHATE DIPHOSPHOKINASE FAMILY MEMBER"/>
    <property type="match status" value="1"/>
</dbReference>
<reference evidence="4 5" key="3">
    <citation type="journal article" date="2005" name="Nature">
        <title>The DNA sequence of the human X chromosome.</title>
        <authorList>
            <person name="Ross M.T."/>
            <person name="Grafham D.V."/>
            <person name="Coffey A.J."/>
            <person name="Scherer S."/>
            <person name="McLay K."/>
            <person name="Muzny D."/>
            <person name="Platzer M."/>
            <person name="Howell G.R."/>
            <person name="Burrows C."/>
            <person name="Bird C.P."/>
            <person name="Frankish A."/>
            <person name="Lovell F.L."/>
            <person name="Howe K.L."/>
            <person name="Ashurst J.L."/>
            <person name="Fulton R.S."/>
            <person name="Sudbrak R."/>
            <person name="Wen G."/>
            <person name="Jones M.C."/>
            <person name="Hurles M.E."/>
            <person name="Andrews T.D."/>
            <person name="Scott C.E."/>
            <person name="Searle S."/>
            <person name="Ramser J."/>
            <person name="Whittaker A."/>
            <person name="Deadman R."/>
            <person name="Carter N.P."/>
            <person name="Hunt S.E."/>
            <person name="Chen R."/>
            <person name="Cree A."/>
            <person name="Gunaratne P."/>
            <person name="Havlak P."/>
            <person name="Hodgson A."/>
            <person name="Metzker M.L."/>
            <person name="Richards S."/>
            <person name="Scott G."/>
            <person name="Steffen D."/>
            <person name="Sodergren E."/>
            <person name="Wheeler D.A."/>
            <person name="Worley K.C."/>
            <person name="Ainscough R."/>
            <person name="Ambrose K.D."/>
            <person name="Ansari-Lari M.A."/>
            <person name="Aradhya S."/>
            <person name="Ashwell R.I."/>
            <person name="Babbage A.K."/>
            <person name="Bagguley C.L."/>
            <person name="Ballabio A."/>
            <person name="Banerjee R."/>
            <person name="Barker G.E."/>
            <person name="Barlow K.F."/>
            <person name="Barrett I.P."/>
            <person name="Bates K.N."/>
            <person name="Beare D.M."/>
            <person name="Beasley H."/>
            <person name="Beasley O."/>
            <person name="Beck A."/>
            <person name="Bethel G."/>
            <person name="Blechschmidt K."/>
            <person name="Brady N."/>
            <person name="Bray-Allen S."/>
            <person name="Bridgeman A.M."/>
            <person name="Brown A.J."/>
            <person name="Brown M.J."/>
            <person name="Bonnin D."/>
            <person name="Bruford E.A."/>
            <person name="Buhay C."/>
            <person name="Burch P."/>
            <person name="Burford D."/>
            <person name="Burgess J."/>
            <person name="Burrill W."/>
            <person name="Burton J."/>
            <person name="Bye J.M."/>
            <person name="Carder C."/>
            <person name="Carrel L."/>
            <person name="Chako J."/>
            <person name="Chapman J.C."/>
            <person name="Chavez D."/>
            <person name="Chen E."/>
            <person name="Chen G."/>
            <person name="Chen Y."/>
            <person name="Chen Z."/>
            <person name="Chinault C."/>
            <person name="Ciccodicola A."/>
            <person name="Clark S.Y."/>
            <person name="Clarke G."/>
            <person name="Clee C.M."/>
            <person name="Clegg S."/>
            <person name="Clerc-Blankenburg K."/>
            <person name="Clifford K."/>
            <person name="Cobley V."/>
            <person name="Cole C.G."/>
            <person name="Conquer J.S."/>
            <person name="Corby N."/>
            <person name="Connor R.E."/>
            <person name="David R."/>
            <person name="Davies J."/>
            <person name="Davis C."/>
            <person name="Davis J."/>
            <person name="Delgado O."/>
            <person name="Deshazo D."/>
            <person name="Dhami P."/>
            <person name="Ding Y."/>
            <person name="Dinh H."/>
            <person name="Dodsworth S."/>
            <person name="Draper H."/>
            <person name="Dugan-Rocha S."/>
            <person name="Dunham A."/>
            <person name="Dunn M."/>
            <person name="Durbin K.J."/>
            <person name="Dutta I."/>
            <person name="Eades T."/>
            <person name="Ellwood M."/>
            <person name="Emery-Cohen A."/>
            <person name="Errington H."/>
            <person name="Evans K.L."/>
            <person name="Faulkner L."/>
            <person name="Francis F."/>
            <person name="Frankland J."/>
            <person name="Fraser A.E."/>
            <person name="Galgoczy P."/>
            <person name="Gilbert J."/>
            <person name="Gill R."/>
            <person name="Glockner G."/>
            <person name="Gregory S.G."/>
            <person name="Gribble S."/>
            <person name="Griffiths C."/>
            <person name="Grocock R."/>
            <person name="Gu Y."/>
            <person name="Gwilliam R."/>
            <person name="Hamilton C."/>
            <person name="Hart E.A."/>
            <person name="Hawes A."/>
            <person name="Heath P.D."/>
            <person name="Heitmann K."/>
            <person name="Hennig S."/>
            <person name="Hernandez J."/>
            <person name="Hinzmann B."/>
            <person name="Ho S."/>
            <person name="Hoffs M."/>
            <person name="Howden P.J."/>
            <person name="Huckle E.J."/>
            <person name="Hume J."/>
            <person name="Hunt P.J."/>
            <person name="Hunt A.R."/>
            <person name="Isherwood J."/>
            <person name="Jacob L."/>
            <person name="Johnson D."/>
            <person name="Jones S."/>
            <person name="de Jong P.J."/>
            <person name="Joseph S.S."/>
            <person name="Keenan S."/>
            <person name="Kelly S."/>
            <person name="Kershaw J.K."/>
            <person name="Khan Z."/>
            <person name="Kioschis P."/>
            <person name="Klages S."/>
            <person name="Knights A.J."/>
            <person name="Kosiura A."/>
            <person name="Kovar-Smith C."/>
            <person name="Laird G.K."/>
            <person name="Langford C."/>
            <person name="Lawlor S."/>
            <person name="Leversha M."/>
            <person name="Lewis L."/>
            <person name="Liu W."/>
            <person name="Lloyd C."/>
            <person name="Lloyd D.M."/>
            <person name="Loulseged H."/>
            <person name="Loveland J.E."/>
            <person name="Lovell J.D."/>
            <person name="Lozado R."/>
            <person name="Lu J."/>
            <person name="Lyne R."/>
            <person name="Ma J."/>
            <person name="Maheshwari M."/>
            <person name="Matthews L.H."/>
            <person name="McDowall J."/>
            <person name="McLaren S."/>
            <person name="McMurray A."/>
            <person name="Meidl P."/>
            <person name="Meitinger T."/>
            <person name="Milne S."/>
            <person name="Miner G."/>
            <person name="Mistry S.L."/>
            <person name="Morgan M."/>
            <person name="Morris S."/>
            <person name="Muller I."/>
            <person name="Mullikin J.C."/>
            <person name="Nguyen N."/>
            <person name="Nordsiek G."/>
            <person name="Nyakatura G."/>
            <person name="O'Dell C.N."/>
            <person name="Okwuonu G."/>
            <person name="Palmer S."/>
            <person name="Pandian R."/>
            <person name="Parker D."/>
            <person name="Parrish J."/>
            <person name="Pasternak S."/>
            <person name="Patel D."/>
            <person name="Pearce A.V."/>
            <person name="Pearson D.M."/>
            <person name="Pelan S.E."/>
            <person name="Perez L."/>
            <person name="Porter K.M."/>
            <person name="Ramsey Y."/>
            <person name="Reichwald K."/>
            <person name="Rhodes S."/>
            <person name="Ridler K.A."/>
            <person name="Schlessinger D."/>
            <person name="Schueler M.G."/>
            <person name="Sehra H.K."/>
            <person name="Shaw-Smith C."/>
            <person name="Shen H."/>
            <person name="Sheridan E.M."/>
            <person name="Shownkeen R."/>
            <person name="Skuce C.D."/>
            <person name="Smith M.L."/>
            <person name="Sotheran E.C."/>
            <person name="Steingruber H.E."/>
            <person name="Steward C.A."/>
            <person name="Storey R."/>
            <person name="Swann R.M."/>
            <person name="Swarbreck D."/>
            <person name="Tabor P.E."/>
            <person name="Taudien S."/>
            <person name="Taylor T."/>
            <person name="Teague B."/>
            <person name="Thomas K."/>
            <person name="Thorpe A."/>
            <person name="Timms K."/>
            <person name="Tracey A."/>
            <person name="Trevanion S."/>
            <person name="Tromans A.C."/>
            <person name="d'Urso M."/>
            <person name="Verduzco D."/>
            <person name="Villasana D."/>
            <person name="Waldron L."/>
            <person name="Wall M."/>
            <person name="Wang Q."/>
            <person name="Warren J."/>
            <person name="Warry G.L."/>
            <person name="Wei X."/>
            <person name="West A."/>
            <person name="Whitehead S.L."/>
            <person name="Whiteley M.N."/>
            <person name="Wilkinson J.E."/>
            <person name="Willey D.L."/>
            <person name="Williams G."/>
            <person name="Williams L."/>
            <person name="Williamson A."/>
            <person name="Williamson H."/>
            <person name="Wilming L."/>
            <person name="Woodmansey R.L."/>
            <person name="Wray P.W."/>
            <person name="Yen J."/>
            <person name="Zhang J."/>
            <person name="Zhou J."/>
            <person name="Zoghbi H."/>
            <person name="Zorilla S."/>
            <person name="Buck D."/>
            <person name="Reinhardt R."/>
            <person name="Poustka A."/>
            <person name="Rosenthal A."/>
            <person name="Lehrach H."/>
            <person name="Meindl A."/>
            <person name="Minx P.J."/>
            <person name="Hillier L.W."/>
            <person name="Willard H.F."/>
            <person name="Wilson R.K."/>
            <person name="Waterston R.H."/>
            <person name="Rice C.M."/>
            <person name="Vaudin M."/>
            <person name="Coulson A."/>
            <person name="Nelson D.L."/>
            <person name="Weinstock G."/>
            <person name="Sulston J.E."/>
            <person name="Durbin R."/>
            <person name="Hubbard T."/>
            <person name="Gibbs R.A."/>
            <person name="Beck S."/>
            <person name="Rogers J."/>
            <person name="Bentley D.R."/>
        </authorList>
    </citation>
    <scope>NUCLEOTIDE SEQUENCE [LARGE SCALE GENOMIC DNA]</scope>
</reference>
<keyword evidence="5" id="KW-1185">Reference proteome</keyword>
<comment type="similarity">
    <text evidence="1">Belongs to the ribose-phosphate pyrophosphokinase family.</text>
</comment>
<evidence type="ECO:0000256" key="1">
    <source>
        <dbReference type="ARBA" id="ARBA00006478"/>
    </source>
</evidence>
<gene>
    <name evidence="4" type="primary">PRPS1</name>
</gene>
<reference evidence="4" key="5">
    <citation type="submission" date="2025-09" db="UniProtKB">
        <authorList>
            <consortium name="Ensembl"/>
        </authorList>
    </citation>
    <scope>IDENTIFICATION</scope>
</reference>
<evidence type="ECO:0000313" key="5">
    <source>
        <dbReference type="Proteomes" id="UP000005640"/>
    </source>
</evidence>
<dbReference type="PANTHER" id="PTHR10210:SF57">
    <property type="entry name" value="RIBOSE-PHOSPHATE DIPHOSPHOKINASE"/>
    <property type="match status" value="1"/>
</dbReference>
<dbReference type="GeneTree" id="ENSGT00950000182803"/>
<dbReference type="InterPro" id="IPR029099">
    <property type="entry name" value="Pribosyltran_N"/>
</dbReference>
<dbReference type="SUPFAM" id="SSF53271">
    <property type="entry name" value="PRTase-like"/>
    <property type="match status" value="1"/>
</dbReference>
<proteinExistence type="inferred from homology"/>
<dbReference type="OrthoDB" id="413572at2759"/>
<dbReference type="Pfam" id="PF13793">
    <property type="entry name" value="Pribosyltran_N"/>
    <property type="match status" value="1"/>
</dbReference>
<protein>
    <submittedName>
        <fullName evidence="4">Phosphoribosyl pyrophosphate synthetase 1</fullName>
    </submittedName>
</protein>
<dbReference type="InterPro" id="IPR029057">
    <property type="entry name" value="PRTase-like"/>
</dbReference>
<accession>A0A6Q8PGF9</accession>
<reference evidence="4" key="4">
    <citation type="submission" date="2025-08" db="UniProtKB">
        <authorList>
            <consortium name="Ensembl"/>
        </authorList>
    </citation>
    <scope>IDENTIFICATION</scope>
</reference>
<dbReference type="AlphaFoldDB" id="A0A6Q8PGF9"/>
<evidence type="ECO:0000313" key="4">
    <source>
        <dbReference type="Ensembl" id="ENSP00000502260.1"/>
    </source>
</evidence>
<evidence type="ECO:0000256" key="2">
    <source>
        <dbReference type="ARBA" id="ARBA00022727"/>
    </source>
</evidence>
<organism evidence="4 5">
    <name type="scientific">Homo sapiens</name>
    <name type="common">Human</name>
    <dbReference type="NCBI Taxonomy" id="9606"/>
    <lineage>
        <taxon>Eukaryota</taxon>
        <taxon>Metazoa</taxon>
        <taxon>Chordata</taxon>
        <taxon>Craniata</taxon>
        <taxon>Vertebrata</taxon>
        <taxon>Euteleostomi</taxon>
        <taxon>Mammalia</taxon>
        <taxon>Eutheria</taxon>
        <taxon>Euarchontoglires</taxon>
        <taxon>Primates</taxon>
        <taxon>Haplorrhini</taxon>
        <taxon>Catarrhini</taxon>
        <taxon>Hominidae</taxon>
        <taxon>Homo</taxon>
    </lineage>
</organism>
<dbReference type="EMBL" id="AL137787">
    <property type="status" value="NOT_ANNOTATED_CDS"/>
    <property type="molecule type" value="Genomic_DNA"/>
</dbReference>
<dbReference type="Ensembl" id="ENST00000674843.1">
    <property type="protein sequence ID" value="ENSP00000502260.1"/>
    <property type="gene ID" value="ENSG00000147224.13"/>
</dbReference>
<reference evidence="4 5" key="2">
    <citation type="journal article" date="2004" name="Nature">
        <title>Finishing the euchromatic sequence of the human genome.</title>
        <authorList>
            <consortium name="International Human Genome Sequencing Consortium"/>
        </authorList>
    </citation>
    <scope>NUCLEOTIDE SEQUENCE [LARGE SCALE GENOMIC DNA]</scope>
</reference>
<feature type="domain" description="Ribose-phosphate pyrophosphokinase N-terminal" evidence="3">
    <location>
        <begin position="4"/>
        <end position="40"/>
    </location>
</feature>
<dbReference type="OpenTargets" id="ENSG00000147224"/>